<keyword evidence="1" id="KW-0812">Transmembrane</keyword>
<dbReference type="PANTHER" id="PTHR34144:SF5">
    <property type="entry name" value="ALPHA-1,3-MANNOSYLTRANSFERASE CMT1"/>
    <property type="match status" value="1"/>
</dbReference>
<dbReference type="InterPro" id="IPR021047">
    <property type="entry name" value="Mannosyltransferase_CMT1"/>
</dbReference>
<proteinExistence type="predicted"/>
<gene>
    <name evidence="2" type="ORF">VHEMI08435</name>
</gene>
<dbReference type="HOGENOM" id="CLU_036740_1_0_1"/>
<dbReference type="Proteomes" id="UP000039046">
    <property type="component" value="Unassembled WGS sequence"/>
</dbReference>
<organism evidence="2 3">
    <name type="scientific">[Torrubiella] hemipterigena</name>
    <dbReference type="NCBI Taxonomy" id="1531966"/>
    <lineage>
        <taxon>Eukaryota</taxon>
        <taxon>Fungi</taxon>
        <taxon>Dikarya</taxon>
        <taxon>Ascomycota</taxon>
        <taxon>Pezizomycotina</taxon>
        <taxon>Sordariomycetes</taxon>
        <taxon>Hypocreomycetidae</taxon>
        <taxon>Hypocreales</taxon>
        <taxon>Clavicipitaceae</taxon>
        <taxon>Clavicipitaceae incertae sedis</taxon>
        <taxon>'Torrubiella' clade</taxon>
    </lineage>
</organism>
<evidence type="ECO:0000256" key="1">
    <source>
        <dbReference type="SAM" id="Phobius"/>
    </source>
</evidence>
<evidence type="ECO:0008006" key="4">
    <source>
        <dbReference type="Google" id="ProtNLM"/>
    </source>
</evidence>
<feature type="transmembrane region" description="Helical" evidence="1">
    <location>
        <begin position="15"/>
        <end position="35"/>
    </location>
</feature>
<dbReference type="EMBL" id="CDHN01000005">
    <property type="protein sequence ID" value="CEJ92805.1"/>
    <property type="molecule type" value="Genomic_DNA"/>
</dbReference>
<dbReference type="PANTHER" id="PTHR34144">
    <property type="entry name" value="CHROMOSOME 8, WHOLE GENOME SHOTGUN SEQUENCE"/>
    <property type="match status" value="1"/>
</dbReference>
<keyword evidence="1" id="KW-1133">Transmembrane helix</keyword>
<sequence>MGAFLARMTPRRRLLLFRTVPVVFLVIVAIQVYIYSDQLAQIPRMFASQPTETKPHTGSPEKIHDGEILPATDITLYLNAILGREKNSTLDLGCPKFDELRYEQLKKNTQGTQHKLYFFALDLRQNLPLLQQLIGSTLEAVRFLGPANCALSIVEGNSNDGTKDVLSALSHEMKTLGLDYTFQTSTVDPSHDDRIGKLASLRNLALEPLLLRSNVFNNETTVIFINDVAICPEDLLELVLQRINLRADMTCAMDWTYAGQDPTFYDVWVARGMTGDSFFLIPPDGNWDSAWNLFWNDQDSKSRLDKHLPFQVFSCWNGATAFTAHAILNKIQFRKPVGTECTQGEPQLFCKDLWLNGFGRIAVIPSVNLEYSVEKGKMIKEAKGFTLANVGESKEGEYKITWQQDPPEKVKCMPVYENQYFQPWNEGAANTTNSTQNRTS</sequence>
<name>A0A0A1TN72_9HYPO</name>
<protein>
    <recommendedName>
        <fullName evidence="4">Alpha-1,3-mannosyltransferase CMT1</fullName>
    </recommendedName>
</protein>
<reference evidence="2 3" key="1">
    <citation type="journal article" date="2015" name="Genome Announc.">
        <title>Draft Genome Sequence and Gene Annotation of the Entomopathogenic Fungus Verticillium hemipterigenum.</title>
        <authorList>
            <person name="Horn F."/>
            <person name="Habel A."/>
            <person name="Scharf D.H."/>
            <person name="Dworschak J."/>
            <person name="Brakhage A.A."/>
            <person name="Guthke R."/>
            <person name="Hertweck C."/>
            <person name="Linde J."/>
        </authorList>
    </citation>
    <scope>NUCLEOTIDE SEQUENCE [LARGE SCALE GENOMIC DNA]</scope>
</reference>
<evidence type="ECO:0000313" key="3">
    <source>
        <dbReference type="Proteomes" id="UP000039046"/>
    </source>
</evidence>
<evidence type="ECO:0000313" key="2">
    <source>
        <dbReference type="EMBL" id="CEJ92805.1"/>
    </source>
</evidence>
<dbReference type="Pfam" id="PF11735">
    <property type="entry name" value="CAP59_mtransfer"/>
    <property type="match status" value="1"/>
</dbReference>
<keyword evidence="3" id="KW-1185">Reference proteome</keyword>
<keyword evidence="1" id="KW-0472">Membrane</keyword>
<dbReference type="AlphaFoldDB" id="A0A0A1TN72"/>
<dbReference type="OrthoDB" id="262547at2759"/>
<accession>A0A0A1TN72</accession>